<dbReference type="SMART" id="SM00271">
    <property type="entry name" value="DnaJ"/>
    <property type="match status" value="1"/>
</dbReference>
<keyword evidence="1" id="KW-0175">Coiled coil</keyword>
<dbReference type="PROSITE" id="PS50076">
    <property type="entry name" value="DNAJ_2"/>
    <property type="match status" value="1"/>
</dbReference>
<dbReference type="Proteomes" id="UP001175271">
    <property type="component" value="Unassembled WGS sequence"/>
</dbReference>
<keyword evidence="4" id="KW-1185">Reference proteome</keyword>
<dbReference type="InterPro" id="IPR036869">
    <property type="entry name" value="J_dom_sf"/>
</dbReference>
<feature type="domain" description="J" evidence="2">
    <location>
        <begin position="386"/>
        <end position="451"/>
    </location>
</feature>
<name>A0AA39I2R0_9BILA</name>
<dbReference type="Gene3D" id="1.10.287.110">
    <property type="entry name" value="DnaJ domain"/>
    <property type="match status" value="1"/>
</dbReference>
<reference evidence="3" key="1">
    <citation type="submission" date="2023-06" db="EMBL/GenBank/DDBJ databases">
        <title>Genomic analysis of the entomopathogenic nematode Steinernema hermaphroditum.</title>
        <authorList>
            <person name="Schwarz E.M."/>
            <person name="Heppert J.K."/>
            <person name="Baniya A."/>
            <person name="Schwartz H.T."/>
            <person name="Tan C.-H."/>
            <person name="Antoshechkin I."/>
            <person name="Sternberg P.W."/>
            <person name="Goodrich-Blair H."/>
            <person name="Dillman A.R."/>
        </authorList>
    </citation>
    <scope>NUCLEOTIDE SEQUENCE</scope>
    <source>
        <strain evidence="3">PS9179</strain>
        <tissue evidence="3">Whole animal</tissue>
    </source>
</reference>
<dbReference type="InterPro" id="IPR011990">
    <property type="entry name" value="TPR-like_helical_dom_sf"/>
</dbReference>
<proteinExistence type="predicted"/>
<dbReference type="SUPFAM" id="SSF48452">
    <property type="entry name" value="TPR-like"/>
    <property type="match status" value="1"/>
</dbReference>
<evidence type="ECO:0000313" key="3">
    <source>
        <dbReference type="EMBL" id="KAK0416755.1"/>
    </source>
</evidence>
<dbReference type="CDD" id="cd06257">
    <property type="entry name" value="DnaJ"/>
    <property type="match status" value="1"/>
</dbReference>
<organism evidence="3 4">
    <name type="scientific">Steinernema hermaphroditum</name>
    <dbReference type="NCBI Taxonomy" id="289476"/>
    <lineage>
        <taxon>Eukaryota</taxon>
        <taxon>Metazoa</taxon>
        <taxon>Ecdysozoa</taxon>
        <taxon>Nematoda</taxon>
        <taxon>Chromadorea</taxon>
        <taxon>Rhabditida</taxon>
        <taxon>Tylenchina</taxon>
        <taxon>Panagrolaimomorpha</taxon>
        <taxon>Strongyloidoidea</taxon>
        <taxon>Steinernematidae</taxon>
        <taxon>Steinernema</taxon>
    </lineage>
</organism>
<evidence type="ECO:0000256" key="1">
    <source>
        <dbReference type="SAM" id="Coils"/>
    </source>
</evidence>
<dbReference type="SUPFAM" id="SSF46565">
    <property type="entry name" value="Chaperone J-domain"/>
    <property type="match status" value="1"/>
</dbReference>
<dbReference type="InterPro" id="IPR001623">
    <property type="entry name" value="DnaJ_domain"/>
</dbReference>
<sequence length="745" mass="84838">MAGAPVADFEAKRYIYAWPESSRLQAALQKNGKNSDRVYTMPGLKINRHFTDRMDDASKQLLGRHAVRPSVKQNMDCVGQLISQGHFRAALNITSQILTSLKQGFEQAGKPSMNTVESFEVWACRFQLLLAVQKYQLLNEEISPFEELDAPDLYFQYRSSYASLGYKGSMIPFSMRLVHAEVLRFTPYPWKSMQRITKLENDTKTVISELTNAGNPEEQLIAWKGRLDAVTRTKARILFFLKEYQTSIGLFHELRNKEDDPKKSEQLTGLLVRMSVHVGDEKGANRYAEEMTPQISGNSYHHHKSYQSVFYGNYQNAQECLLNISKTREENPRIWNNAAVCMLYSGRVKDALNVLCNYKGVPPEPIMINPFGEMACKEPKQAEFDDFYEILGVERSASEQEIKNAYRKLALKHHPDRNPGDEKCQETFKKISIAYSVLSDPNRRRQYDLSGPSGAALDFEGLDIAEMGSVGRVFGALFTKLGVPIPTQIGPKVLSQARDLCEGKGGDVKDLNAGESVEGSIKNQEAAFYRISMKKEWHQHGVMIVCKSPAMSKFKLVLFDKEGGVRMMQESMKKKSCTCADIYFVPFQRVNISEFIPMKYYMDDKETPLPFHYLDTLETVGAHSLDERDHILCVYGDNWLKSVKYKLTFVPLSAKSVETVAELNGLELELAEKKTDMEKFKNEYVEAKKKYEAAKRRLKEEDEGISKSLKRRDVLYDELFDQSCAPFYSKISPSNSSSKGFFGLF</sequence>
<accession>A0AA39I2R0</accession>
<dbReference type="InterPro" id="IPR018253">
    <property type="entry name" value="DnaJ_domain_CS"/>
</dbReference>
<dbReference type="PANTHER" id="PTHR44272">
    <property type="entry name" value="DNAJ DOMAIN (PROKARYOTIC HEAT SHOCK PROTEIN)"/>
    <property type="match status" value="1"/>
</dbReference>
<evidence type="ECO:0000259" key="2">
    <source>
        <dbReference type="PROSITE" id="PS50076"/>
    </source>
</evidence>
<dbReference type="EMBL" id="JAUCMV010000002">
    <property type="protein sequence ID" value="KAK0416755.1"/>
    <property type="molecule type" value="Genomic_DNA"/>
</dbReference>
<gene>
    <name evidence="3" type="ORF">QR680_012663</name>
</gene>
<protein>
    <recommendedName>
        <fullName evidence="2">J domain-containing protein</fullName>
    </recommendedName>
</protein>
<dbReference type="Pfam" id="PF00226">
    <property type="entry name" value="DnaJ"/>
    <property type="match status" value="1"/>
</dbReference>
<dbReference type="PRINTS" id="PR00625">
    <property type="entry name" value="JDOMAIN"/>
</dbReference>
<dbReference type="PANTHER" id="PTHR44272:SF3">
    <property type="entry name" value="J DOMAIN-CONTAINING PROTEIN"/>
    <property type="match status" value="1"/>
</dbReference>
<dbReference type="InterPro" id="IPR052812">
    <property type="entry name" value="Plant_DnaJ_domain"/>
</dbReference>
<feature type="coiled-coil region" evidence="1">
    <location>
        <begin position="663"/>
        <end position="704"/>
    </location>
</feature>
<dbReference type="PROSITE" id="PS00636">
    <property type="entry name" value="DNAJ_1"/>
    <property type="match status" value="1"/>
</dbReference>
<evidence type="ECO:0000313" key="4">
    <source>
        <dbReference type="Proteomes" id="UP001175271"/>
    </source>
</evidence>
<comment type="caution">
    <text evidence="3">The sequence shown here is derived from an EMBL/GenBank/DDBJ whole genome shotgun (WGS) entry which is preliminary data.</text>
</comment>
<dbReference type="AlphaFoldDB" id="A0AA39I2R0"/>